<dbReference type="Proteomes" id="UP000746160">
    <property type="component" value="Unassembled WGS sequence"/>
</dbReference>
<feature type="transmembrane region" description="Helical" evidence="1">
    <location>
        <begin position="63"/>
        <end position="87"/>
    </location>
</feature>
<keyword evidence="1" id="KW-0812">Transmembrane</keyword>
<dbReference type="EMBL" id="JABZFG010000003">
    <property type="protein sequence ID" value="MBW0602564.1"/>
    <property type="molecule type" value="Genomic_DNA"/>
</dbReference>
<name>A0A9Q3QDR5_9BACT</name>
<evidence type="ECO:0000256" key="1">
    <source>
        <dbReference type="SAM" id="Phobius"/>
    </source>
</evidence>
<comment type="caution">
    <text evidence="2">The sequence shown here is derived from an EMBL/GenBank/DDBJ whole genome shotgun (WGS) entry which is preliminary data.</text>
</comment>
<dbReference type="AlphaFoldDB" id="A0A9Q3QDR5"/>
<accession>A0A9Q3QDR5</accession>
<reference evidence="2" key="1">
    <citation type="journal article" date="2021" name="Genes Genomics">
        <title>Comparative genomic analysis of Mycoplasma anatis strains.</title>
        <authorList>
            <person name="Zhou Q."/>
            <person name="Mai K."/>
            <person name="Yang D."/>
            <person name="Liu J."/>
            <person name="Yan Z."/>
            <person name="Luo C."/>
            <person name="Tan Y."/>
            <person name="Cao S."/>
            <person name="Zhou Q."/>
            <person name="Chen L."/>
            <person name="Chen F."/>
        </authorList>
    </citation>
    <scope>NUCLEOTIDE SEQUENCE</scope>
    <source>
        <strain evidence="2">DP07</strain>
    </source>
</reference>
<sequence>MYLYLNSFYGLLITSVITALLIIIILSCALIPYSKMINLNKKLQYKKIFFKYEFRTDYLKPILIFYAVFAVLFLSIIVTIFISGDIYWKHSHFLVNVWLCLIVLFLSNIAFFILDKKYKKLIKNIKITEFKLSKKMLLKQNVFGNFNNTNLIYGNAMGRKYRLKDLSIITKIWKIFAKKYLALKIFRILVFYTPECMNLHKYVDTKNHQEVYTMYLNIAFKQWSYLTKSNDSALFIDQIAKLKHLITVE</sequence>
<gene>
    <name evidence="2" type="ORF">MADP07_00286</name>
</gene>
<evidence type="ECO:0000313" key="3">
    <source>
        <dbReference type="Proteomes" id="UP000746160"/>
    </source>
</evidence>
<proteinExistence type="predicted"/>
<feature type="transmembrane region" description="Helical" evidence="1">
    <location>
        <begin position="93"/>
        <end position="114"/>
    </location>
</feature>
<evidence type="ECO:0000313" key="2">
    <source>
        <dbReference type="EMBL" id="MBW0602564.1"/>
    </source>
</evidence>
<protein>
    <submittedName>
        <fullName evidence="2">Uncharacterized protein</fullName>
    </submittedName>
</protein>
<feature type="transmembrane region" description="Helical" evidence="1">
    <location>
        <begin position="12"/>
        <end position="33"/>
    </location>
</feature>
<keyword evidence="1" id="KW-0472">Membrane</keyword>
<keyword evidence="1" id="KW-1133">Transmembrane helix</keyword>
<organism evidence="2 3">
    <name type="scientific">Mycoplasmopsis anatis</name>
    <dbReference type="NCBI Taxonomy" id="171279"/>
    <lineage>
        <taxon>Bacteria</taxon>
        <taxon>Bacillati</taxon>
        <taxon>Mycoplasmatota</taxon>
        <taxon>Mycoplasmoidales</taxon>
        <taxon>Metamycoplasmataceae</taxon>
        <taxon>Mycoplasmopsis</taxon>
    </lineage>
</organism>